<comment type="similarity">
    <text evidence="2">Belongs to the EfeM/EfeO family.</text>
</comment>
<gene>
    <name evidence="7" type="ORF">CFK37_11275</name>
</gene>
<organism evidence="7 8">
    <name type="scientific">Virgibacillus phasianinus</name>
    <dbReference type="NCBI Taxonomy" id="2017483"/>
    <lineage>
        <taxon>Bacteria</taxon>
        <taxon>Bacillati</taxon>
        <taxon>Bacillota</taxon>
        <taxon>Bacilli</taxon>
        <taxon>Bacillales</taxon>
        <taxon>Bacillaceae</taxon>
        <taxon>Virgibacillus</taxon>
    </lineage>
</organism>
<evidence type="ECO:0000313" key="8">
    <source>
        <dbReference type="Proteomes" id="UP000198312"/>
    </source>
</evidence>
<comment type="subcellular location">
    <subcellularLocation>
        <location evidence="1">Cell envelope</location>
    </subcellularLocation>
</comment>
<dbReference type="PROSITE" id="PS51257">
    <property type="entry name" value="PROKAR_LIPOPROTEIN"/>
    <property type="match status" value="1"/>
</dbReference>
<dbReference type="InterPro" id="IPR034981">
    <property type="entry name" value="Imelysin-like_EfeO/Algp7"/>
</dbReference>
<evidence type="ECO:0000313" key="7">
    <source>
        <dbReference type="EMBL" id="ASK62682.1"/>
    </source>
</evidence>
<dbReference type="NCBIfam" id="NF041757">
    <property type="entry name" value="EfeO"/>
    <property type="match status" value="1"/>
</dbReference>
<evidence type="ECO:0000256" key="2">
    <source>
        <dbReference type="ARBA" id="ARBA00005989"/>
    </source>
</evidence>
<evidence type="ECO:0000256" key="3">
    <source>
        <dbReference type="ARBA" id="ARBA00022729"/>
    </source>
</evidence>
<keyword evidence="8" id="KW-1185">Reference proteome</keyword>
<dbReference type="KEGG" id="vil:CFK37_11275"/>
<evidence type="ECO:0000256" key="5">
    <source>
        <dbReference type="SAM" id="SignalP"/>
    </source>
</evidence>
<keyword evidence="4" id="KW-0175">Coiled coil</keyword>
<feature type="chain" id="PRO_5013052921" evidence="5">
    <location>
        <begin position="25"/>
        <end position="386"/>
    </location>
</feature>
<dbReference type="GO" id="GO:0030313">
    <property type="term" value="C:cell envelope"/>
    <property type="evidence" value="ECO:0007669"/>
    <property type="project" value="UniProtKB-SubCell"/>
</dbReference>
<dbReference type="InterPro" id="IPR038352">
    <property type="entry name" value="Imelysin_sf"/>
</dbReference>
<dbReference type="InterPro" id="IPR018976">
    <property type="entry name" value="Imelysin-like"/>
</dbReference>
<feature type="signal peptide" evidence="5">
    <location>
        <begin position="1"/>
        <end position="24"/>
    </location>
</feature>
<evidence type="ECO:0000259" key="6">
    <source>
        <dbReference type="Pfam" id="PF09375"/>
    </source>
</evidence>
<evidence type="ECO:0000256" key="1">
    <source>
        <dbReference type="ARBA" id="ARBA00004196"/>
    </source>
</evidence>
<dbReference type="PANTHER" id="PTHR39192:SF1">
    <property type="entry name" value="IRON UPTAKE SYSTEM COMPONENT EFEO"/>
    <property type="match status" value="1"/>
</dbReference>
<name>A0A220U3X0_9BACI</name>
<keyword evidence="7" id="KW-0449">Lipoprotein</keyword>
<accession>A0A220U3X0</accession>
<dbReference type="InterPro" id="IPR050894">
    <property type="entry name" value="EfeM/EfeO_iron_uptake"/>
</dbReference>
<reference evidence="7 8" key="1">
    <citation type="submission" date="2017-07" db="EMBL/GenBank/DDBJ databases">
        <title>Virgibacillus sp. LM2416.</title>
        <authorList>
            <person name="Tak E.J."/>
            <person name="Bae J.-W."/>
        </authorList>
    </citation>
    <scope>NUCLEOTIDE SEQUENCE [LARGE SCALE GENOMIC DNA]</scope>
    <source>
        <strain evidence="7 8">LM2416</strain>
    </source>
</reference>
<dbReference type="PANTHER" id="PTHR39192">
    <property type="entry name" value="IRON UPTAKE SYSTEM COMPONENT EFEO"/>
    <property type="match status" value="1"/>
</dbReference>
<dbReference type="Gene3D" id="1.20.1420.20">
    <property type="entry name" value="M75 peptidase, HXXE motif"/>
    <property type="match status" value="1"/>
</dbReference>
<feature type="coiled-coil region" evidence="4">
    <location>
        <begin position="45"/>
        <end position="72"/>
    </location>
</feature>
<keyword evidence="3 5" id="KW-0732">Signal</keyword>
<dbReference type="RefSeq" id="WP_089061941.1">
    <property type="nucleotide sequence ID" value="NZ_CP022315.1"/>
</dbReference>
<proteinExistence type="inferred from homology"/>
<protein>
    <submittedName>
        <fullName evidence="7">EfeM/EfeO family lipoprotein</fullName>
    </submittedName>
</protein>
<dbReference type="EMBL" id="CP022315">
    <property type="protein sequence ID" value="ASK62682.1"/>
    <property type="molecule type" value="Genomic_DNA"/>
</dbReference>
<sequence length="386" mass="43365">MQFKKTVGLLLSLTLLITMLAACGENNTKSDKINEESVASETDSVKELAKDLQKINANLQAAAKENKQDEVKKIGEKLNDQWLTTENKIRDAYPLLYTDVEKYLLPLYTEVTTDSMDQNKVIELAGSLQDSLGKLENAKETAMKSSELLDKAVKNYREYVNDQTEQLVATTKEFTDAVKAGKIEKAKELYADARVFYERIEPIAESFGDLDPKIDARETDVEPADWSGFHRIEKALWKDKSLEGMDKVADQLNKDVLALQEKVKQVDLSPTQVVAGSMELLNEAAISKITGEEERYSHIDLVDFAANVEGSQAVYHAIIPALQEKDSKLADQLDKQFIALMDTLNQYKKNGEYVLYTELTDEQIRDLSSKLSVLSEKMAQTAAIFQ</sequence>
<feature type="domain" description="Imelysin-like" evidence="6">
    <location>
        <begin position="152"/>
        <end position="369"/>
    </location>
</feature>
<dbReference type="Pfam" id="PF09375">
    <property type="entry name" value="Peptidase_M75"/>
    <property type="match status" value="1"/>
</dbReference>
<evidence type="ECO:0000256" key="4">
    <source>
        <dbReference type="SAM" id="Coils"/>
    </source>
</evidence>
<feature type="coiled-coil region" evidence="4">
    <location>
        <begin position="242"/>
        <end position="269"/>
    </location>
</feature>
<dbReference type="AlphaFoldDB" id="A0A220U3X0"/>
<dbReference type="CDD" id="cd14656">
    <property type="entry name" value="Imelysin-like_EfeO"/>
    <property type="match status" value="1"/>
</dbReference>
<dbReference type="OrthoDB" id="7348379at2"/>
<dbReference type="Proteomes" id="UP000198312">
    <property type="component" value="Chromosome"/>
</dbReference>
<dbReference type="InterPro" id="IPR053377">
    <property type="entry name" value="Iron_uptake_EfeM/EfeO"/>
</dbReference>